<organism evidence="3 4">
    <name type="scientific">Biomphalaria glabrata</name>
    <name type="common">Bloodfluke planorb</name>
    <name type="synonym">Freshwater snail</name>
    <dbReference type="NCBI Taxonomy" id="6526"/>
    <lineage>
        <taxon>Eukaryota</taxon>
        <taxon>Metazoa</taxon>
        <taxon>Spiralia</taxon>
        <taxon>Lophotrochozoa</taxon>
        <taxon>Mollusca</taxon>
        <taxon>Gastropoda</taxon>
        <taxon>Heterobranchia</taxon>
        <taxon>Euthyneura</taxon>
        <taxon>Panpulmonata</taxon>
        <taxon>Hygrophila</taxon>
        <taxon>Lymnaeoidea</taxon>
        <taxon>Planorbidae</taxon>
        <taxon>Biomphalaria</taxon>
    </lineage>
</organism>
<dbReference type="RefSeq" id="XP_055860916.1">
    <property type="nucleotide sequence ID" value="XM_056004941.1"/>
</dbReference>
<dbReference type="OrthoDB" id="10371675at2759"/>
<reference evidence="4" key="1">
    <citation type="submission" date="2025-08" db="UniProtKB">
        <authorList>
            <consortium name="RefSeq"/>
        </authorList>
    </citation>
    <scope>IDENTIFICATION</scope>
</reference>
<evidence type="ECO:0000256" key="2">
    <source>
        <dbReference type="SAM" id="SignalP"/>
    </source>
</evidence>
<gene>
    <name evidence="4" type="primary">LOC106060371</name>
</gene>
<feature type="signal peptide" evidence="2">
    <location>
        <begin position="1"/>
        <end position="19"/>
    </location>
</feature>
<sequence>MKIIAHLVLLLALSLAVTARPTKNCSQYDSHLEIVQGLCGHQGEDINVVEQPSEAEQETGTSNSDEENITKIVAKLDFYMKTLQKSLNNSIQKLKGLKSKGKNIKVKNNCSRFKSDTNQKRLCVLFRLVSYTVALKKSANATKNYNVTKDLNTLSVIMCKVHQLDRAALAKIDKCEFINELPLTNNNKVNLYMVLENLYKYLPIARKDLENYIKKQPQMKHKKQSTKKHPTAKKNDGKIKNKKKSIKKTNKQKAIKE</sequence>
<dbReference type="GeneID" id="106060371"/>
<feature type="compositionally biased region" description="Basic residues" evidence="1">
    <location>
        <begin position="217"/>
        <end position="232"/>
    </location>
</feature>
<feature type="compositionally biased region" description="Basic residues" evidence="1">
    <location>
        <begin position="240"/>
        <end position="257"/>
    </location>
</feature>
<feature type="region of interest" description="Disordered" evidence="1">
    <location>
        <begin position="215"/>
        <end position="257"/>
    </location>
</feature>
<proteinExistence type="predicted"/>
<keyword evidence="2" id="KW-0732">Signal</keyword>
<dbReference type="AlphaFoldDB" id="A0A9W2YDR3"/>
<dbReference type="Proteomes" id="UP001165740">
    <property type="component" value="Chromosome 1"/>
</dbReference>
<protein>
    <submittedName>
        <fullName evidence="4">Uncharacterized protein LOC106060371</fullName>
    </submittedName>
</protein>
<name>A0A9W2YDR3_BIOGL</name>
<keyword evidence="3" id="KW-1185">Reference proteome</keyword>
<evidence type="ECO:0000313" key="3">
    <source>
        <dbReference type="Proteomes" id="UP001165740"/>
    </source>
</evidence>
<accession>A0A9W2YDR3</accession>
<evidence type="ECO:0000313" key="4">
    <source>
        <dbReference type="RefSeq" id="XP_055860916.1"/>
    </source>
</evidence>
<feature type="chain" id="PRO_5040871702" evidence="2">
    <location>
        <begin position="20"/>
        <end position="257"/>
    </location>
</feature>
<evidence type="ECO:0000256" key="1">
    <source>
        <dbReference type="SAM" id="MobiDB-lite"/>
    </source>
</evidence>